<proteinExistence type="predicted"/>
<gene>
    <name evidence="1" type="ORF">LLE72_005615</name>
</gene>
<reference evidence="1" key="1">
    <citation type="submission" date="2021-10" db="EMBL/GenBank/DDBJ databases">
        <authorList>
            <person name="Hussein R."/>
            <person name="Harrison J."/>
            <person name="Studholme D.J."/>
            <person name="Vicente J."/>
            <person name="Grant M."/>
        </authorList>
    </citation>
    <scope>NUCLEOTIDE SEQUENCE</scope>
    <source>
        <strain evidence="1">NCPPB 2970</strain>
    </source>
</reference>
<sequence>MHHFVCHTCGSTHEGLPTDHGWTLPDVVWAIPEEERANQARFDSDLCQLGERYFIRCVLKLPFNEQPDFFSWGIWVEVAKQDFWRYVELYNADGRSEPAISGAIANMISGYPPTLGLPVMVQFQTSTSRPSVIVPNGSDHPLAAEQIGGISNQRHHDMLVATGSLPSHHPA</sequence>
<dbReference type="AlphaFoldDB" id="A0AAJ3CDN0"/>
<dbReference type="InterPro" id="IPR018697">
    <property type="entry name" value="DUF2199"/>
</dbReference>
<organism evidence="1 2">
    <name type="scientific">Xanthomonas campestris pv. papavericola</name>
    <dbReference type="NCBI Taxonomy" id="487881"/>
    <lineage>
        <taxon>Bacteria</taxon>
        <taxon>Pseudomonadati</taxon>
        <taxon>Pseudomonadota</taxon>
        <taxon>Gammaproteobacteria</taxon>
        <taxon>Lysobacterales</taxon>
        <taxon>Lysobacteraceae</taxon>
        <taxon>Xanthomonas</taxon>
    </lineage>
</organism>
<dbReference type="RefSeq" id="WP_228424829.1">
    <property type="nucleotide sequence ID" value="NZ_JAJFNJ020000003.1"/>
</dbReference>
<protein>
    <submittedName>
        <fullName evidence="1">DUF2199 domain-containing protein</fullName>
    </submittedName>
</protein>
<accession>A0AAJ3CDN0</accession>
<dbReference type="Pfam" id="PF09965">
    <property type="entry name" value="DUF2199"/>
    <property type="match status" value="1"/>
</dbReference>
<evidence type="ECO:0000313" key="1">
    <source>
        <dbReference type="EMBL" id="MEC3887240.1"/>
    </source>
</evidence>
<evidence type="ECO:0000313" key="2">
    <source>
        <dbReference type="Proteomes" id="UP001297361"/>
    </source>
</evidence>
<name>A0AAJ3CDN0_XANCA</name>
<dbReference type="EMBL" id="JAJFNJ020000003">
    <property type="protein sequence ID" value="MEC3887240.1"/>
    <property type="molecule type" value="Genomic_DNA"/>
</dbReference>
<comment type="caution">
    <text evidence="1">The sequence shown here is derived from an EMBL/GenBank/DDBJ whole genome shotgun (WGS) entry which is preliminary data.</text>
</comment>
<dbReference type="Proteomes" id="UP001297361">
    <property type="component" value="Unassembled WGS sequence"/>
</dbReference>
<reference evidence="1" key="2">
    <citation type="submission" date="2024-01" db="EMBL/GenBank/DDBJ databases">
        <title>Long-read genome sequencing of X. campestris pv. papavericola.</title>
        <authorList>
            <person name="Hussain R.M.F."/>
            <person name="Greer S."/>
            <person name="Harrison J."/>
            <person name="Grant M."/>
            <person name="Vicente J."/>
            <person name="Studholme D.J."/>
        </authorList>
    </citation>
    <scope>NUCLEOTIDE SEQUENCE</scope>
    <source>
        <strain evidence="1">NCPPB 2970</strain>
    </source>
</reference>